<dbReference type="InterPro" id="IPR026823">
    <property type="entry name" value="cEGF"/>
</dbReference>
<dbReference type="SUPFAM" id="SSF57196">
    <property type="entry name" value="EGF/Laminin"/>
    <property type="match status" value="1"/>
</dbReference>
<keyword evidence="9" id="KW-1015">Disulfide bond</keyword>
<keyword evidence="4 11" id="KW-0732">Signal</keyword>
<evidence type="ECO:0000256" key="10">
    <source>
        <dbReference type="SAM" id="Phobius"/>
    </source>
</evidence>
<dbReference type="InterPro" id="IPR009030">
    <property type="entry name" value="Growth_fac_rcpt_cys_sf"/>
</dbReference>
<evidence type="ECO:0000256" key="2">
    <source>
        <dbReference type="ARBA" id="ARBA00022536"/>
    </source>
</evidence>
<reference evidence="13" key="2">
    <citation type="submission" date="2025-09" db="UniProtKB">
        <authorList>
            <consortium name="Ensembl"/>
        </authorList>
    </citation>
    <scope>IDENTIFICATION</scope>
</reference>
<evidence type="ECO:0000256" key="9">
    <source>
        <dbReference type="ARBA" id="ARBA00023157"/>
    </source>
</evidence>
<evidence type="ECO:0000259" key="12">
    <source>
        <dbReference type="PROSITE" id="PS01186"/>
    </source>
</evidence>
<keyword evidence="5" id="KW-0430">Lectin</keyword>
<dbReference type="Gene3D" id="2.10.25.10">
    <property type="entry name" value="Laminin"/>
    <property type="match status" value="5"/>
</dbReference>
<dbReference type="SMART" id="SM00181">
    <property type="entry name" value="EGF"/>
    <property type="match status" value="6"/>
</dbReference>
<evidence type="ECO:0000313" key="14">
    <source>
        <dbReference type="Proteomes" id="UP000261600"/>
    </source>
</evidence>
<dbReference type="InterPro" id="IPR016187">
    <property type="entry name" value="CTDL_fold"/>
</dbReference>
<dbReference type="Pfam" id="PF07645">
    <property type="entry name" value="EGF_CA"/>
    <property type="match status" value="1"/>
</dbReference>
<dbReference type="SMART" id="SM00179">
    <property type="entry name" value="EGF_CA"/>
    <property type="match status" value="4"/>
</dbReference>
<comment type="subcellular location">
    <subcellularLocation>
        <location evidence="1">Membrane</location>
        <topology evidence="1">Single-pass type I membrane protein</topology>
    </subcellularLocation>
</comment>
<dbReference type="PROSITE" id="PS01187">
    <property type="entry name" value="EGF_CA"/>
    <property type="match status" value="1"/>
</dbReference>
<dbReference type="InterPro" id="IPR051505">
    <property type="entry name" value="C-type_lectin_domain"/>
</dbReference>
<keyword evidence="6" id="KW-0677">Repeat</keyword>
<dbReference type="InterPro" id="IPR049883">
    <property type="entry name" value="NOTCH1_EGF-like"/>
</dbReference>
<dbReference type="Proteomes" id="UP000261600">
    <property type="component" value="Unplaced"/>
</dbReference>
<keyword evidence="14" id="KW-1185">Reference proteome</keyword>
<keyword evidence="3 10" id="KW-0812">Transmembrane</keyword>
<evidence type="ECO:0000256" key="6">
    <source>
        <dbReference type="ARBA" id="ARBA00022737"/>
    </source>
</evidence>
<accession>A0A3Q3KCY6</accession>
<evidence type="ECO:0000313" key="13">
    <source>
        <dbReference type="Ensembl" id="ENSMALP00000027276.1"/>
    </source>
</evidence>
<keyword evidence="8 10" id="KW-0472">Membrane</keyword>
<evidence type="ECO:0000256" key="1">
    <source>
        <dbReference type="ARBA" id="ARBA00004479"/>
    </source>
</evidence>
<feature type="domain" description="EGF-like" evidence="12">
    <location>
        <begin position="408"/>
        <end position="422"/>
    </location>
</feature>
<dbReference type="GO" id="GO:0030246">
    <property type="term" value="F:carbohydrate binding"/>
    <property type="evidence" value="ECO:0007669"/>
    <property type="project" value="UniProtKB-KW"/>
</dbReference>
<dbReference type="InterPro" id="IPR018097">
    <property type="entry name" value="EGF_Ca-bd_CS"/>
</dbReference>
<dbReference type="PROSITE" id="PS00010">
    <property type="entry name" value="ASX_HYDROXYL"/>
    <property type="match status" value="1"/>
</dbReference>
<dbReference type="InterPro" id="IPR000152">
    <property type="entry name" value="EGF-type_Asp/Asn_hydroxyl_site"/>
</dbReference>
<feature type="signal peptide" evidence="11">
    <location>
        <begin position="1"/>
        <end position="20"/>
    </location>
</feature>
<evidence type="ECO:0000256" key="4">
    <source>
        <dbReference type="ARBA" id="ARBA00022729"/>
    </source>
</evidence>
<dbReference type="InterPro" id="IPR001881">
    <property type="entry name" value="EGF-like_Ca-bd_dom"/>
</dbReference>
<protein>
    <recommendedName>
        <fullName evidence="12">EGF-like domain-containing protein</fullName>
    </recommendedName>
</protein>
<evidence type="ECO:0000256" key="8">
    <source>
        <dbReference type="ARBA" id="ARBA00023136"/>
    </source>
</evidence>
<name>A0A3Q3KCY6_MONAL</name>
<dbReference type="PANTHER" id="PTHR14789">
    <property type="entry name" value="CHONDROLECTIN VARIANT CHODLFDELTAE"/>
    <property type="match status" value="1"/>
</dbReference>
<dbReference type="GO" id="GO:0016020">
    <property type="term" value="C:membrane"/>
    <property type="evidence" value="ECO:0007669"/>
    <property type="project" value="UniProtKB-SubCell"/>
</dbReference>
<dbReference type="GO" id="GO:0005509">
    <property type="term" value="F:calcium ion binding"/>
    <property type="evidence" value="ECO:0007669"/>
    <property type="project" value="InterPro"/>
</dbReference>
<dbReference type="PRINTS" id="PR00907">
    <property type="entry name" value="THRMBOMODULN"/>
</dbReference>
<reference evidence="13" key="1">
    <citation type="submission" date="2025-08" db="UniProtKB">
        <authorList>
            <consortium name="Ensembl"/>
        </authorList>
    </citation>
    <scope>IDENTIFICATION</scope>
</reference>
<dbReference type="Pfam" id="PF12662">
    <property type="entry name" value="cEGF"/>
    <property type="match status" value="1"/>
</dbReference>
<dbReference type="PANTHER" id="PTHR14789:SF9">
    <property type="entry name" value="THROMBOMODULIN"/>
    <property type="match status" value="1"/>
</dbReference>
<evidence type="ECO:0000256" key="11">
    <source>
        <dbReference type="SAM" id="SignalP"/>
    </source>
</evidence>
<dbReference type="Ensembl" id="ENSMALT00000027778.1">
    <property type="protein sequence ID" value="ENSMALP00000027276.1"/>
    <property type="gene ID" value="ENSMALG00000018927.1"/>
</dbReference>
<sequence>ILVLLVCVLFLCGLEEMVLSQNGHCAGNQCFAVFKVSKDFPGAQKSCSDGELFVFTVEDAEKTLTRLLSGLGGSYWLNSNNGTVEEAAAGLQNCPSISLTTGGSPTLLWKRCSDKLDGFLCQYPLGEPCDRLPAVGGAQVRFNTVMGFEVSDSETFPPGTIAVTEKVGAEYLDSKHVCYMNTWMPAPWSCEVMQGGCEHACTSTTTSTCICPAKQTLHPNNITCTKDPCADCEQECQQEGNSYVCKCNTGYRLAADQKSCVEVNECEEEDLCTGEGEECEIIQGKAECKCKDGFVEEGGECVDVSICEMCEHMCDNPSGVYRCYCREGHRVSAKDPTKCELYCPERDCLAKCIPDPELEKKDMQQCYCPDGYIVDIRNGTAFCTDINECELETQCEHKCENLFGGFKCLCDEGFKLQNDYECVPDDVKDGSSSAPSHPKPAPAHPPAVPSYIKAGSVLGITVFLLLCAALVCVLVRNMVKRCGRFDLSSFKHPDMDIFYLQQVTTDTYKRLSFDKQFKSDLQRQ</sequence>
<evidence type="ECO:0000256" key="5">
    <source>
        <dbReference type="ARBA" id="ARBA00022734"/>
    </source>
</evidence>
<dbReference type="SUPFAM" id="SSF57184">
    <property type="entry name" value="Growth factor receptor domain"/>
    <property type="match status" value="1"/>
</dbReference>
<dbReference type="CDD" id="cd00054">
    <property type="entry name" value="EGF_CA"/>
    <property type="match status" value="1"/>
</dbReference>
<dbReference type="InterPro" id="IPR000742">
    <property type="entry name" value="EGF"/>
</dbReference>
<feature type="chain" id="PRO_5018564269" description="EGF-like domain-containing protein" evidence="11">
    <location>
        <begin position="21"/>
        <end position="524"/>
    </location>
</feature>
<keyword evidence="7 10" id="KW-1133">Transmembrane helix</keyword>
<feature type="transmembrane region" description="Helical" evidence="10">
    <location>
        <begin position="454"/>
        <end position="475"/>
    </location>
</feature>
<dbReference type="STRING" id="43700.ENSMALP00000027276"/>
<evidence type="ECO:0000256" key="7">
    <source>
        <dbReference type="ARBA" id="ARBA00022989"/>
    </source>
</evidence>
<evidence type="ECO:0000256" key="3">
    <source>
        <dbReference type="ARBA" id="ARBA00022692"/>
    </source>
</evidence>
<dbReference type="PROSITE" id="PS01186">
    <property type="entry name" value="EGF_2"/>
    <property type="match status" value="1"/>
</dbReference>
<organism evidence="13 14">
    <name type="scientific">Monopterus albus</name>
    <name type="common">Swamp eel</name>
    <dbReference type="NCBI Taxonomy" id="43700"/>
    <lineage>
        <taxon>Eukaryota</taxon>
        <taxon>Metazoa</taxon>
        <taxon>Chordata</taxon>
        <taxon>Craniata</taxon>
        <taxon>Vertebrata</taxon>
        <taxon>Euteleostomi</taxon>
        <taxon>Actinopterygii</taxon>
        <taxon>Neopterygii</taxon>
        <taxon>Teleostei</taxon>
        <taxon>Neoteleostei</taxon>
        <taxon>Acanthomorphata</taxon>
        <taxon>Anabantaria</taxon>
        <taxon>Synbranchiformes</taxon>
        <taxon>Synbranchidae</taxon>
        <taxon>Monopterus</taxon>
    </lineage>
</organism>
<keyword evidence="2" id="KW-0245">EGF-like domain</keyword>
<dbReference type="SUPFAM" id="SSF56436">
    <property type="entry name" value="C-type lectin-like"/>
    <property type="match status" value="1"/>
</dbReference>
<proteinExistence type="predicted"/>
<dbReference type="AlphaFoldDB" id="A0A3Q3KCY6"/>